<dbReference type="Pfam" id="PF01699">
    <property type="entry name" value="Na_Ca_ex"/>
    <property type="match status" value="1"/>
</dbReference>
<evidence type="ECO:0000313" key="8">
    <source>
        <dbReference type="Proteomes" id="UP000034711"/>
    </source>
</evidence>
<evidence type="ECO:0000259" key="6">
    <source>
        <dbReference type="Pfam" id="PF01699"/>
    </source>
</evidence>
<dbReference type="InterPro" id="IPR044880">
    <property type="entry name" value="NCX_ion-bd_dom_sf"/>
</dbReference>
<protein>
    <submittedName>
        <fullName evidence="7">Na+/Ca+ antiporter, CaCA family</fullName>
    </submittedName>
</protein>
<keyword evidence="3 5" id="KW-1133">Transmembrane helix</keyword>
<proteinExistence type="predicted"/>
<evidence type="ECO:0000256" key="4">
    <source>
        <dbReference type="ARBA" id="ARBA00023136"/>
    </source>
</evidence>
<dbReference type="Gene3D" id="1.20.1420.30">
    <property type="entry name" value="NCX, central ion-binding region"/>
    <property type="match status" value="1"/>
</dbReference>
<feature type="domain" description="Sodium/calcium exchanger membrane region" evidence="6">
    <location>
        <begin position="31"/>
        <end position="139"/>
    </location>
</feature>
<feature type="non-terminal residue" evidence="7">
    <location>
        <position position="1"/>
    </location>
</feature>
<evidence type="ECO:0000256" key="5">
    <source>
        <dbReference type="SAM" id="Phobius"/>
    </source>
</evidence>
<evidence type="ECO:0000313" key="7">
    <source>
        <dbReference type="EMBL" id="KKW32063.1"/>
    </source>
</evidence>
<feature type="transmembrane region" description="Helical" evidence="5">
    <location>
        <begin position="94"/>
        <end position="113"/>
    </location>
</feature>
<feature type="transmembrane region" description="Helical" evidence="5">
    <location>
        <begin position="125"/>
        <end position="141"/>
    </location>
</feature>
<keyword evidence="4 5" id="KW-0472">Membrane</keyword>
<keyword evidence="2 5" id="KW-0812">Transmembrane</keyword>
<dbReference type="AlphaFoldDB" id="A0A0G1XL96"/>
<accession>A0A0G1XL96</accession>
<evidence type="ECO:0000256" key="3">
    <source>
        <dbReference type="ARBA" id="ARBA00022989"/>
    </source>
</evidence>
<evidence type="ECO:0000256" key="1">
    <source>
        <dbReference type="ARBA" id="ARBA00004141"/>
    </source>
</evidence>
<comment type="subcellular location">
    <subcellularLocation>
        <location evidence="1">Membrane</location>
        <topology evidence="1">Multi-pass membrane protein</topology>
    </subcellularLocation>
</comment>
<evidence type="ECO:0000256" key="2">
    <source>
        <dbReference type="ARBA" id="ARBA00022692"/>
    </source>
</evidence>
<dbReference type="GO" id="GO:0016020">
    <property type="term" value="C:membrane"/>
    <property type="evidence" value="ECO:0007669"/>
    <property type="project" value="UniProtKB-SubCell"/>
</dbReference>
<dbReference type="GO" id="GO:0055085">
    <property type="term" value="P:transmembrane transport"/>
    <property type="evidence" value="ECO:0007669"/>
    <property type="project" value="InterPro"/>
</dbReference>
<feature type="transmembrane region" description="Helical" evidence="5">
    <location>
        <begin position="65"/>
        <end position="88"/>
    </location>
</feature>
<dbReference type="InterPro" id="IPR004837">
    <property type="entry name" value="NaCa_Exmemb"/>
</dbReference>
<reference evidence="7 8" key="1">
    <citation type="journal article" date="2015" name="Nature">
        <title>rRNA introns, odd ribosomes, and small enigmatic genomes across a large radiation of phyla.</title>
        <authorList>
            <person name="Brown C.T."/>
            <person name="Hug L.A."/>
            <person name="Thomas B.C."/>
            <person name="Sharon I."/>
            <person name="Castelle C.J."/>
            <person name="Singh A."/>
            <person name="Wilkins M.J."/>
            <person name="Williams K.H."/>
            <person name="Banfield J.F."/>
        </authorList>
    </citation>
    <scope>NUCLEOTIDE SEQUENCE [LARGE SCALE GENOMIC DNA]</scope>
</reference>
<dbReference type="Proteomes" id="UP000034711">
    <property type="component" value="Unassembled WGS sequence"/>
</dbReference>
<dbReference type="EMBL" id="LCRI01000038">
    <property type="protein sequence ID" value="KKW32063.1"/>
    <property type="molecule type" value="Genomic_DNA"/>
</dbReference>
<organism evidence="7 8">
    <name type="scientific">Candidatus Uhrbacteria bacterium GW2011_GWA2_53_10</name>
    <dbReference type="NCBI Taxonomy" id="1618980"/>
    <lineage>
        <taxon>Bacteria</taxon>
        <taxon>Candidatus Uhriibacteriota</taxon>
    </lineage>
</organism>
<name>A0A0G1XL96_9BACT</name>
<comment type="caution">
    <text evidence="7">The sequence shown here is derived from an EMBL/GenBank/DDBJ whole genome shotgun (WGS) entry which is preliminary data.</text>
</comment>
<gene>
    <name evidence="7" type="ORF">UY77_C0038G0001</name>
</gene>
<sequence>GRAARPGRRIIGPPPVGIYFIVRFARDGLYSLSMFGLFFLSLGTNLPELALAFESIRHRRREIAFGDFLGSSAANTLILGLLGLVAPFGGAGNGRLFGALVLLGSVCVYFLWAISSGREISRKEGVGLLVFYLLFVAYELFM</sequence>